<dbReference type="Pfam" id="PF03406">
    <property type="entry name" value="Phage_fiber_2"/>
    <property type="match status" value="1"/>
</dbReference>
<dbReference type="RefSeq" id="WP_052708243.1">
    <property type="nucleotide sequence ID" value="NZ_FO704551.1"/>
</dbReference>
<dbReference type="AlphaFoldDB" id="A0A068R3B4"/>
<dbReference type="GO" id="GO:0046718">
    <property type="term" value="P:symbiont entry into host cell"/>
    <property type="evidence" value="ECO:0007669"/>
    <property type="project" value="InterPro"/>
</dbReference>
<organism evidence="1 2">
    <name type="scientific">Xenorhabdus poinarii G6</name>
    <dbReference type="NCBI Taxonomy" id="1354304"/>
    <lineage>
        <taxon>Bacteria</taxon>
        <taxon>Pseudomonadati</taxon>
        <taxon>Pseudomonadota</taxon>
        <taxon>Gammaproteobacteria</taxon>
        <taxon>Enterobacterales</taxon>
        <taxon>Morganellaceae</taxon>
        <taxon>Xenorhabdus</taxon>
    </lineage>
</organism>
<gene>
    <name evidence="1" type="ORF">XPG1_0965</name>
</gene>
<dbReference type="STRING" id="1354304.XPG1_0965"/>
<keyword evidence="2" id="KW-1185">Reference proteome</keyword>
<dbReference type="KEGG" id="xpo:XPG1_0965"/>
<dbReference type="EMBL" id="FO704551">
    <property type="protein sequence ID" value="CDG20620.1"/>
    <property type="molecule type" value="Genomic_DNA"/>
</dbReference>
<evidence type="ECO:0000313" key="2">
    <source>
        <dbReference type="Proteomes" id="UP000032735"/>
    </source>
</evidence>
<dbReference type="GO" id="GO:0019062">
    <property type="term" value="P:virion attachment to host cell"/>
    <property type="evidence" value="ECO:0007669"/>
    <property type="project" value="InterPro"/>
</dbReference>
<dbReference type="InterPro" id="IPR005068">
    <property type="entry name" value="Phage_lambda_Stf-r2"/>
</dbReference>
<protein>
    <submittedName>
        <fullName evidence="1">NgrE (Modular protein)</fullName>
    </submittedName>
</protein>
<dbReference type="HOGENOM" id="CLU_081596_0_0_6"/>
<sequence>MYYSQGTVSTVSGSVIVRGTGTQFKSNINGVAPGQIILIQSGNNNLLHMIRAVNSDTELTLADNVTVTLNNATYQIQTTIPDSVGDAARHMVAINSYVIQFLQNMDKWLTQDATVNVTLPNGQTVSLQSIREMIRANIPSASFTTPGIVKLSSVLDSNSELIAATSLAVKQAHQAGYSANQNANNRLEKWRNGTDIHNKSEFVKNRGLIEIRCVDIIANH</sequence>
<name>A0A068R3B4_9GAMM</name>
<reference evidence="1 2" key="1">
    <citation type="submission" date="2013-07" db="EMBL/GenBank/DDBJ databases">
        <authorList>
            <person name="Genoscope - CEA"/>
        </authorList>
    </citation>
    <scope>NUCLEOTIDE SEQUENCE [LARGE SCALE GENOMIC DNA]</scope>
    <source>
        <strain evidence="1 2">G6</strain>
    </source>
</reference>
<evidence type="ECO:0000313" key="1">
    <source>
        <dbReference type="EMBL" id="CDG20620.1"/>
    </source>
</evidence>
<proteinExistence type="predicted"/>
<accession>A0A068R3B4</accession>
<dbReference type="Proteomes" id="UP000032735">
    <property type="component" value="Chromosome"/>
</dbReference>
<dbReference type="OrthoDB" id="6683604at2"/>